<evidence type="ECO:0000256" key="1">
    <source>
        <dbReference type="SAM" id="MobiDB-lite"/>
    </source>
</evidence>
<accession>A0A162QK83</accession>
<dbReference type="STRING" id="747725.A0A162QK83"/>
<gene>
    <name evidence="2" type="ORF">MUCCIDRAFT_83453</name>
</gene>
<organism evidence="2 3">
    <name type="scientific">Mucor lusitanicus CBS 277.49</name>
    <dbReference type="NCBI Taxonomy" id="747725"/>
    <lineage>
        <taxon>Eukaryota</taxon>
        <taxon>Fungi</taxon>
        <taxon>Fungi incertae sedis</taxon>
        <taxon>Mucoromycota</taxon>
        <taxon>Mucoromycotina</taxon>
        <taxon>Mucoromycetes</taxon>
        <taxon>Mucorales</taxon>
        <taxon>Mucorineae</taxon>
        <taxon>Mucoraceae</taxon>
        <taxon>Mucor</taxon>
    </lineage>
</organism>
<dbReference type="VEuPathDB" id="FungiDB:MUCCIDRAFT_83453"/>
<comment type="caution">
    <text evidence="2">The sequence shown here is derived from an EMBL/GenBank/DDBJ whole genome shotgun (WGS) entry which is preliminary data.</text>
</comment>
<feature type="region of interest" description="Disordered" evidence="1">
    <location>
        <begin position="31"/>
        <end position="50"/>
    </location>
</feature>
<sequence>MKKLSQDAVGAPMFRHYIGGEANIMVNNSGANNNFNKKPGSEATSQSSKDSFKDLFKEGNELKQEYIPDLSDIRGQVHLRGIIQERQQLADEEDRSRVEQYDNLVKPSTPFEAQQWLGRLEILADYLGCASKERTEELVAVFKGHSSLDWFIDLDPTIKQDWEKVKQVLLHTHAQGRESSLVVFDELKAYTQGDKPMKVFGPGLTTSLLHQAAIYSPSIQLEYLKERLSPLLEQAVRIS</sequence>
<reference evidence="2 3" key="1">
    <citation type="submission" date="2015-06" db="EMBL/GenBank/DDBJ databases">
        <title>Expansion of signal transduction pathways in fungi by whole-genome duplication.</title>
        <authorList>
            <consortium name="DOE Joint Genome Institute"/>
            <person name="Corrochano L.M."/>
            <person name="Kuo A."/>
            <person name="Marcet-Houben M."/>
            <person name="Polaino S."/>
            <person name="Salamov A."/>
            <person name="Villalobos J.M."/>
            <person name="Alvarez M.I."/>
            <person name="Avalos J."/>
            <person name="Benito E.P."/>
            <person name="Benoit I."/>
            <person name="Burger G."/>
            <person name="Camino L.P."/>
            <person name="Canovas D."/>
            <person name="Cerda-Olmedo E."/>
            <person name="Cheng J.-F."/>
            <person name="Dominguez A."/>
            <person name="Elias M."/>
            <person name="Eslava A.P."/>
            <person name="Glaser F."/>
            <person name="Grimwood J."/>
            <person name="Gutierrez G."/>
            <person name="Heitman J."/>
            <person name="Henrissat B."/>
            <person name="Iturriaga E.A."/>
            <person name="Lang B.F."/>
            <person name="Lavin J.L."/>
            <person name="Lee S."/>
            <person name="Li W."/>
            <person name="Lindquist E."/>
            <person name="Lopez-Garcia S."/>
            <person name="Luque E.M."/>
            <person name="Marcos A.T."/>
            <person name="Martin J."/>
            <person name="Mccluskey K."/>
            <person name="Medina H.R."/>
            <person name="Miralles-Duran A."/>
            <person name="Miyazaki A."/>
            <person name="Munoz-Torres E."/>
            <person name="Oguiza J.A."/>
            <person name="Ohm R."/>
            <person name="Olmedo M."/>
            <person name="Orejas M."/>
            <person name="Ortiz-Castellanos L."/>
            <person name="Pisabarro A.G."/>
            <person name="Rodriguez-Romero J."/>
            <person name="Ruiz-Herrera J."/>
            <person name="Ruiz-Vazquez R."/>
            <person name="Sanz C."/>
            <person name="Schackwitz W."/>
            <person name="Schmutz J."/>
            <person name="Shahriari M."/>
            <person name="Shelest E."/>
            <person name="Silva-Franco F."/>
            <person name="Soanes D."/>
            <person name="Syed K."/>
            <person name="Tagua V.G."/>
            <person name="Talbot N.J."/>
            <person name="Thon M."/>
            <person name="De Vries R.P."/>
            <person name="Wiebenga A."/>
            <person name="Yadav J.S."/>
            <person name="Braun E.L."/>
            <person name="Baker S."/>
            <person name="Garre V."/>
            <person name="Horwitz B."/>
            <person name="Torres-Martinez S."/>
            <person name="Idnurm A."/>
            <person name="Herrera-Estrella A."/>
            <person name="Gabaldon T."/>
            <person name="Grigoriev I.V."/>
        </authorList>
    </citation>
    <scope>NUCLEOTIDE SEQUENCE [LARGE SCALE GENOMIC DNA]</scope>
    <source>
        <strain evidence="2 3">CBS 277.49</strain>
    </source>
</reference>
<protein>
    <submittedName>
        <fullName evidence="2">Uncharacterized protein</fullName>
    </submittedName>
</protein>
<dbReference type="Proteomes" id="UP000077051">
    <property type="component" value="Unassembled WGS sequence"/>
</dbReference>
<name>A0A162QK83_MUCCL</name>
<proteinExistence type="predicted"/>
<evidence type="ECO:0000313" key="2">
    <source>
        <dbReference type="EMBL" id="OAD00189.1"/>
    </source>
</evidence>
<dbReference type="AlphaFoldDB" id="A0A162QK83"/>
<evidence type="ECO:0000313" key="3">
    <source>
        <dbReference type="Proteomes" id="UP000077051"/>
    </source>
</evidence>
<keyword evidence="3" id="KW-1185">Reference proteome</keyword>
<dbReference type="OrthoDB" id="2204392at2759"/>
<dbReference type="EMBL" id="AMYB01000007">
    <property type="protein sequence ID" value="OAD00189.1"/>
    <property type="molecule type" value="Genomic_DNA"/>
</dbReference>